<protein>
    <submittedName>
        <fullName evidence="1">Regulatory protein GemA</fullName>
    </submittedName>
</protein>
<dbReference type="Pfam" id="PF06252">
    <property type="entry name" value="GemA"/>
    <property type="match status" value="1"/>
</dbReference>
<keyword evidence="2" id="KW-1185">Reference proteome</keyword>
<organism evidence="1 2">
    <name type="scientific">Shewanella zhuhaiensis</name>
    <dbReference type="NCBI Taxonomy" id="2919576"/>
    <lineage>
        <taxon>Bacteria</taxon>
        <taxon>Pseudomonadati</taxon>
        <taxon>Pseudomonadota</taxon>
        <taxon>Gammaproteobacteria</taxon>
        <taxon>Alteromonadales</taxon>
        <taxon>Shewanellaceae</taxon>
        <taxon>Shewanella</taxon>
    </lineage>
</organism>
<dbReference type="AlphaFoldDB" id="A0AAJ1F0X7"/>
<evidence type="ECO:0000313" key="1">
    <source>
        <dbReference type="EMBL" id="MCH4295596.1"/>
    </source>
</evidence>
<proteinExistence type="predicted"/>
<dbReference type="EMBL" id="JAKUDL010000005">
    <property type="protein sequence ID" value="MCH4295596.1"/>
    <property type="molecule type" value="Genomic_DNA"/>
</dbReference>
<gene>
    <name evidence="1" type="ORF">MJ923_14905</name>
</gene>
<accession>A0AAJ1F0X7</accession>
<dbReference type="InterPro" id="IPR009363">
    <property type="entry name" value="Phage_Mu_Gp16"/>
</dbReference>
<sequence length="196" mass="21636">MQTDSFKIDSRKRLMQLINIAKGKLLLDEDTYRSLLKGITGKDSLRAMGLHELETVLEVLKQKGFKPHKGEGRQTTARRLSKPSGHSKLALIDRIVAVWITMGHHLVITDPSEAALDAYVRRMTSKANGVGMGVDSVRWLDEVQAVKVLESLKNWHKRELLERIAQRGEALPLGKSGAPAGYQTVVNAYLGAGAAE</sequence>
<comment type="caution">
    <text evidence="1">The sequence shown here is derived from an EMBL/GenBank/DDBJ whole genome shotgun (WGS) entry which is preliminary data.</text>
</comment>
<dbReference type="RefSeq" id="WP_240591779.1">
    <property type="nucleotide sequence ID" value="NZ_JAKUDL010000005.1"/>
</dbReference>
<reference evidence="1 2" key="1">
    <citation type="submission" date="2022-02" db="EMBL/GenBank/DDBJ databases">
        <title>The genome sequence of Shewanella sp. 3B26.</title>
        <authorList>
            <person name="Du J."/>
        </authorList>
    </citation>
    <scope>NUCLEOTIDE SEQUENCE [LARGE SCALE GENOMIC DNA]</scope>
    <source>
        <strain evidence="1 2">3B26</strain>
    </source>
</reference>
<name>A0AAJ1F0X7_9GAMM</name>
<dbReference type="Proteomes" id="UP001297581">
    <property type="component" value="Unassembled WGS sequence"/>
</dbReference>
<evidence type="ECO:0000313" key="2">
    <source>
        <dbReference type="Proteomes" id="UP001297581"/>
    </source>
</evidence>